<keyword evidence="2" id="KW-1185">Reference proteome</keyword>
<comment type="caution">
    <text evidence="1">The sequence shown here is derived from an EMBL/GenBank/DDBJ whole genome shotgun (WGS) entry which is preliminary data.</text>
</comment>
<accession>A0ABR6L862</accession>
<name>A0ABR6L862_9HYPH</name>
<sequence length="40" mass="4163">MTAMPMSGALALVSGTLQDGTTPCLMFSGTQFGVDLLGWR</sequence>
<organism evidence="1 2">
    <name type="scientific">Aminobacter niigataensis</name>
    <dbReference type="NCBI Taxonomy" id="83265"/>
    <lineage>
        <taxon>Bacteria</taxon>
        <taxon>Pseudomonadati</taxon>
        <taxon>Pseudomonadota</taxon>
        <taxon>Alphaproteobacteria</taxon>
        <taxon>Hyphomicrobiales</taxon>
        <taxon>Phyllobacteriaceae</taxon>
        <taxon>Aminobacter</taxon>
    </lineage>
</organism>
<protein>
    <submittedName>
        <fullName evidence="1">Uncharacterized protein</fullName>
    </submittedName>
</protein>
<proteinExistence type="predicted"/>
<dbReference type="Proteomes" id="UP000539538">
    <property type="component" value="Unassembled WGS sequence"/>
</dbReference>
<evidence type="ECO:0000313" key="2">
    <source>
        <dbReference type="Proteomes" id="UP000539538"/>
    </source>
</evidence>
<reference evidence="1 2" key="1">
    <citation type="submission" date="2020-08" db="EMBL/GenBank/DDBJ databases">
        <title>Genomic Encyclopedia of Type Strains, Phase IV (KMG-IV): sequencing the most valuable type-strain genomes for metagenomic binning, comparative biology and taxonomic classification.</title>
        <authorList>
            <person name="Goeker M."/>
        </authorList>
    </citation>
    <scope>NUCLEOTIDE SEQUENCE [LARGE SCALE GENOMIC DNA]</scope>
    <source>
        <strain evidence="1 2">DSM 7050</strain>
    </source>
</reference>
<dbReference type="EMBL" id="JACHOT010000009">
    <property type="protein sequence ID" value="MBB4652992.1"/>
    <property type="molecule type" value="Genomic_DNA"/>
</dbReference>
<gene>
    <name evidence="1" type="ORF">GGQ99_004776</name>
</gene>
<dbReference type="RefSeq" id="WP_281380086.1">
    <property type="nucleotide sequence ID" value="NZ_BAAAVZ010000026.1"/>
</dbReference>
<evidence type="ECO:0000313" key="1">
    <source>
        <dbReference type="EMBL" id="MBB4652992.1"/>
    </source>
</evidence>